<dbReference type="InterPro" id="IPR003593">
    <property type="entry name" value="AAA+_ATPase"/>
</dbReference>
<proteinExistence type="inferred from homology"/>
<evidence type="ECO:0000256" key="1">
    <source>
        <dbReference type="ARBA" id="ARBA00004202"/>
    </source>
</evidence>
<dbReference type="CDD" id="cd03257">
    <property type="entry name" value="ABC_NikE_OppD_transporters"/>
    <property type="match status" value="1"/>
</dbReference>
<protein>
    <submittedName>
        <fullName evidence="9">ATP-binding cassette domain-containing protein</fullName>
    </submittedName>
</protein>
<name>A0A6L8UVC8_9BACL</name>
<dbReference type="AlphaFoldDB" id="A0A6L8UVC8"/>
<evidence type="ECO:0000256" key="2">
    <source>
        <dbReference type="ARBA" id="ARBA00005417"/>
    </source>
</evidence>
<dbReference type="FunFam" id="3.40.50.300:FF:000016">
    <property type="entry name" value="Oligopeptide ABC transporter ATP-binding component"/>
    <property type="match status" value="1"/>
</dbReference>
<dbReference type="Gene3D" id="3.40.50.300">
    <property type="entry name" value="P-loop containing nucleotide triphosphate hydrolases"/>
    <property type="match status" value="1"/>
</dbReference>
<dbReference type="GO" id="GO:0005886">
    <property type="term" value="C:plasma membrane"/>
    <property type="evidence" value="ECO:0007669"/>
    <property type="project" value="UniProtKB-SubCell"/>
</dbReference>
<keyword evidence="3" id="KW-0813">Transport</keyword>
<dbReference type="GO" id="GO:0005524">
    <property type="term" value="F:ATP binding"/>
    <property type="evidence" value="ECO:0007669"/>
    <property type="project" value="UniProtKB-KW"/>
</dbReference>
<gene>
    <name evidence="9" type="ORF">GQF01_03120</name>
</gene>
<keyword evidence="6 9" id="KW-0067">ATP-binding</keyword>
<dbReference type="InterPro" id="IPR027417">
    <property type="entry name" value="P-loop_NTPase"/>
</dbReference>
<evidence type="ECO:0000313" key="9">
    <source>
        <dbReference type="EMBL" id="MZQ81126.1"/>
    </source>
</evidence>
<dbReference type="Pfam" id="PF08352">
    <property type="entry name" value="oligo_HPY"/>
    <property type="match status" value="1"/>
</dbReference>
<keyword evidence="7" id="KW-0472">Membrane</keyword>
<evidence type="ECO:0000256" key="7">
    <source>
        <dbReference type="ARBA" id="ARBA00023136"/>
    </source>
</evidence>
<dbReference type="NCBIfam" id="TIGR01727">
    <property type="entry name" value="oligo_HPY"/>
    <property type="match status" value="1"/>
</dbReference>
<dbReference type="EMBL" id="WTUZ01000007">
    <property type="protein sequence ID" value="MZQ81126.1"/>
    <property type="molecule type" value="Genomic_DNA"/>
</dbReference>
<keyword evidence="5" id="KW-0547">Nucleotide-binding</keyword>
<reference evidence="9 10" key="1">
    <citation type="submission" date="2019-12" db="EMBL/GenBank/DDBJ databases">
        <title>Paenibacillus sp. nov. sp. isolated from soil.</title>
        <authorList>
            <person name="Kim J."/>
            <person name="Jeong S.E."/>
            <person name="Jung H.S."/>
            <person name="Jeon C.O."/>
        </authorList>
    </citation>
    <scope>NUCLEOTIDE SEQUENCE [LARGE SCALE GENOMIC DNA]</scope>
    <source>
        <strain evidence="9 10">5J-6</strain>
    </source>
</reference>
<evidence type="ECO:0000256" key="4">
    <source>
        <dbReference type="ARBA" id="ARBA00022475"/>
    </source>
</evidence>
<organism evidence="9 10">
    <name type="scientific">Paenibacillus silvestris</name>
    <dbReference type="NCBI Taxonomy" id="2606219"/>
    <lineage>
        <taxon>Bacteria</taxon>
        <taxon>Bacillati</taxon>
        <taxon>Bacillota</taxon>
        <taxon>Bacilli</taxon>
        <taxon>Bacillales</taxon>
        <taxon>Paenibacillaceae</taxon>
        <taxon>Paenibacillus</taxon>
    </lineage>
</organism>
<evidence type="ECO:0000256" key="6">
    <source>
        <dbReference type="ARBA" id="ARBA00022840"/>
    </source>
</evidence>
<keyword evidence="4" id="KW-1003">Cell membrane</keyword>
<dbReference type="Proteomes" id="UP000481087">
    <property type="component" value="Unassembled WGS sequence"/>
</dbReference>
<dbReference type="PROSITE" id="PS00211">
    <property type="entry name" value="ABC_TRANSPORTER_1"/>
    <property type="match status" value="1"/>
</dbReference>
<dbReference type="InterPro" id="IPR050388">
    <property type="entry name" value="ABC_Ni/Peptide_Import"/>
</dbReference>
<dbReference type="GO" id="GO:0016887">
    <property type="term" value="F:ATP hydrolysis activity"/>
    <property type="evidence" value="ECO:0007669"/>
    <property type="project" value="InterPro"/>
</dbReference>
<dbReference type="SUPFAM" id="SSF52540">
    <property type="entry name" value="P-loop containing nucleoside triphosphate hydrolases"/>
    <property type="match status" value="1"/>
</dbReference>
<sequence>MEDVLTVNNLKTYYYSNNKKVPAVDGVSFRLYKGEVLGIVGESGCGKSTIARSILNLLDKSYTKIEDGEILFHGSNLLKLKAKDLDRIKGKKISMIFQNPQAALNPVYTVGDQIAEVLQIHENISKKEVKARVIELLRLVGIPAPETRLNDYPHQMSGGMQQRILIAIALACNPEVVIADEPTTALDVTIQAQILDLMTRIKRQFQMGMILITHNMGVVAEMCDRMMVMYGGVVVEEGATAEIFASPSHPYTQGLLASIPSIEEDKEELYSIPGSVPRLTAPVTHCRFAGRCPHTFSKCEESEPPLLDLGNGHKAKCWLLEDKAGRAHHE</sequence>
<evidence type="ECO:0000259" key="8">
    <source>
        <dbReference type="PROSITE" id="PS50893"/>
    </source>
</evidence>
<dbReference type="PANTHER" id="PTHR43297:SF2">
    <property type="entry name" value="DIPEPTIDE TRANSPORT ATP-BINDING PROTEIN DPPD"/>
    <property type="match status" value="1"/>
</dbReference>
<dbReference type="InterPro" id="IPR017871">
    <property type="entry name" value="ABC_transporter-like_CS"/>
</dbReference>
<evidence type="ECO:0000256" key="5">
    <source>
        <dbReference type="ARBA" id="ARBA00022741"/>
    </source>
</evidence>
<feature type="domain" description="ABC transporter" evidence="8">
    <location>
        <begin position="5"/>
        <end position="256"/>
    </location>
</feature>
<dbReference type="Pfam" id="PF00005">
    <property type="entry name" value="ABC_tran"/>
    <property type="match status" value="1"/>
</dbReference>
<dbReference type="RefSeq" id="WP_161405434.1">
    <property type="nucleotide sequence ID" value="NZ_WTUZ01000007.1"/>
</dbReference>
<dbReference type="InterPro" id="IPR013563">
    <property type="entry name" value="Oligopep_ABC_C"/>
</dbReference>
<comment type="subcellular location">
    <subcellularLocation>
        <location evidence="1">Cell membrane</location>
        <topology evidence="1">Peripheral membrane protein</topology>
    </subcellularLocation>
</comment>
<keyword evidence="10" id="KW-1185">Reference proteome</keyword>
<evidence type="ECO:0000313" key="10">
    <source>
        <dbReference type="Proteomes" id="UP000481087"/>
    </source>
</evidence>
<dbReference type="InterPro" id="IPR003439">
    <property type="entry name" value="ABC_transporter-like_ATP-bd"/>
</dbReference>
<accession>A0A6L8UVC8</accession>
<dbReference type="PANTHER" id="PTHR43297">
    <property type="entry name" value="OLIGOPEPTIDE TRANSPORT ATP-BINDING PROTEIN APPD"/>
    <property type="match status" value="1"/>
</dbReference>
<dbReference type="SMART" id="SM00382">
    <property type="entry name" value="AAA"/>
    <property type="match status" value="1"/>
</dbReference>
<evidence type="ECO:0000256" key="3">
    <source>
        <dbReference type="ARBA" id="ARBA00022448"/>
    </source>
</evidence>
<comment type="caution">
    <text evidence="9">The sequence shown here is derived from an EMBL/GenBank/DDBJ whole genome shotgun (WGS) entry which is preliminary data.</text>
</comment>
<dbReference type="GO" id="GO:0015833">
    <property type="term" value="P:peptide transport"/>
    <property type="evidence" value="ECO:0007669"/>
    <property type="project" value="InterPro"/>
</dbReference>
<dbReference type="PROSITE" id="PS50893">
    <property type="entry name" value="ABC_TRANSPORTER_2"/>
    <property type="match status" value="1"/>
</dbReference>
<comment type="similarity">
    <text evidence="2">Belongs to the ABC transporter superfamily.</text>
</comment>